<evidence type="ECO:0000256" key="1">
    <source>
        <dbReference type="ARBA" id="ARBA00004141"/>
    </source>
</evidence>
<evidence type="ECO:0000256" key="11">
    <source>
        <dbReference type="ARBA" id="ARBA00023136"/>
    </source>
</evidence>
<dbReference type="Proteomes" id="UP000295443">
    <property type="component" value="Unassembled WGS sequence"/>
</dbReference>
<evidence type="ECO:0000256" key="9">
    <source>
        <dbReference type="ARBA" id="ARBA00022989"/>
    </source>
</evidence>
<evidence type="ECO:0000256" key="2">
    <source>
        <dbReference type="ARBA" id="ARBA00005042"/>
    </source>
</evidence>
<dbReference type="PIRSF" id="PIRSF000847">
    <property type="entry name" value="Phos_ph_gly_syn"/>
    <property type="match status" value="1"/>
</dbReference>
<name>A0A4R1BGG1_9PROT</name>
<accession>A0A4R1BGG1</accession>
<dbReference type="InterPro" id="IPR050324">
    <property type="entry name" value="CDP-alcohol_PTase-I"/>
</dbReference>
<comment type="subcellular location">
    <subcellularLocation>
        <location evidence="1">Membrane</location>
        <topology evidence="1">Multi-pass membrane protein</topology>
    </subcellularLocation>
</comment>
<comment type="pathway">
    <text evidence="2">Phospholipid metabolism; phosphatidylglycerol biosynthesis; phosphatidylglycerol from CDP-diacylglycerol: step 1/2.</text>
</comment>
<comment type="catalytic activity">
    <reaction evidence="14">
        <text>a CDP-1,2-diacyl-sn-glycerol + sn-glycerol 3-phosphate = a 1,2-diacyl-sn-glycero-3-phospho-(1'-sn-glycero-3'-phosphate) + CMP + H(+)</text>
        <dbReference type="Rhea" id="RHEA:12593"/>
        <dbReference type="ChEBI" id="CHEBI:15378"/>
        <dbReference type="ChEBI" id="CHEBI:57597"/>
        <dbReference type="ChEBI" id="CHEBI:58332"/>
        <dbReference type="ChEBI" id="CHEBI:60110"/>
        <dbReference type="ChEBI" id="CHEBI:60377"/>
        <dbReference type="EC" id="2.7.8.5"/>
    </reaction>
</comment>
<keyword evidence="11 16" id="KW-0472">Membrane</keyword>
<dbReference type="Pfam" id="PF01066">
    <property type="entry name" value="CDP-OH_P_transf"/>
    <property type="match status" value="1"/>
</dbReference>
<protein>
    <recommendedName>
        <fullName evidence="5">CDP-diacylglycerol--glycerol-3-phosphate 3-phosphatidyltransferase</fullName>
        <ecNumber evidence="4">2.7.8.5</ecNumber>
    </recommendedName>
</protein>
<dbReference type="GO" id="GO:0016020">
    <property type="term" value="C:membrane"/>
    <property type="evidence" value="ECO:0007669"/>
    <property type="project" value="UniProtKB-SubCell"/>
</dbReference>
<dbReference type="OrthoDB" id="9796672at2"/>
<sequence length="190" mass="20787">MNRANLTVPNLLTASRLALVPFVVWYLAQDRLDVAFWLFAAAALTDLLDGNLARLLNQRSVLGAWLDPIADKAMLLSTLMMLVWLEILPLWLGALVALRDVIVLLGAAAFRQLTGGLEVAPTWWGKAATAAEFVLVALALADLALGWGLTFLGYLTLLTGTLVSVSGLHYVWVWSAKTRAWRAAQARFRS</sequence>
<keyword evidence="13" id="KW-1208">Phospholipid metabolism</keyword>
<evidence type="ECO:0000256" key="15">
    <source>
        <dbReference type="RuleBase" id="RU003750"/>
    </source>
</evidence>
<dbReference type="InterPro" id="IPR004570">
    <property type="entry name" value="Phosphatidylglycerol_P_synth"/>
</dbReference>
<keyword evidence="8 16" id="KW-0812">Transmembrane</keyword>
<reference evidence="17 18" key="1">
    <citation type="submission" date="2019-03" db="EMBL/GenBank/DDBJ databases">
        <title>Genome sequence of Thiobacillaceae bacterium LSR1, a sulfur-oxidizing bacterium isolated from freshwater sediment.</title>
        <authorList>
            <person name="Li S."/>
        </authorList>
    </citation>
    <scope>NUCLEOTIDE SEQUENCE [LARGE SCALE GENOMIC DNA]</scope>
    <source>
        <strain evidence="17 18">LSR1</strain>
    </source>
</reference>
<keyword evidence="7 15" id="KW-0808">Transferase</keyword>
<comment type="similarity">
    <text evidence="3 15">Belongs to the CDP-alcohol phosphatidyltransferase class-I family.</text>
</comment>
<keyword evidence="10" id="KW-0443">Lipid metabolism</keyword>
<keyword evidence="12" id="KW-0594">Phospholipid biosynthesis</keyword>
<gene>
    <name evidence="17" type="ORF">EZJ19_05085</name>
</gene>
<feature type="transmembrane region" description="Helical" evidence="16">
    <location>
        <begin position="123"/>
        <end position="145"/>
    </location>
</feature>
<evidence type="ECO:0000313" key="17">
    <source>
        <dbReference type="EMBL" id="TCJ16281.1"/>
    </source>
</evidence>
<evidence type="ECO:0000256" key="16">
    <source>
        <dbReference type="SAM" id="Phobius"/>
    </source>
</evidence>
<evidence type="ECO:0000256" key="8">
    <source>
        <dbReference type="ARBA" id="ARBA00022692"/>
    </source>
</evidence>
<evidence type="ECO:0000256" key="4">
    <source>
        <dbReference type="ARBA" id="ARBA00013170"/>
    </source>
</evidence>
<dbReference type="GO" id="GO:0008444">
    <property type="term" value="F:CDP-diacylglycerol-glycerol-3-phosphate 3-phosphatidyltransferase activity"/>
    <property type="evidence" value="ECO:0007669"/>
    <property type="project" value="UniProtKB-EC"/>
</dbReference>
<dbReference type="PROSITE" id="PS00379">
    <property type="entry name" value="CDP_ALCOHOL_P_TRANSF"/>
    <property type="match status" value="1"/>
</dbReference>
<organism evidence="17 18">
    <name type="scientific">Parasulfuritortus cantonensis</name>
    <dbReference type="NCBI Taxonomy" id="2528202"/>
    <lineage>
        <taxon>Bacteria</taxon>
        <taxon>Pseudomonadati</taxon>
        <taxon>Pseudomonadota</taxon>
        <taxon>Betaproteobacteria</taxon>
        <taxon>Nitrosomonadales</taxon>
        <taxon>Thiobacillaceae</taxon>
        <taxon>Parasulfuritortus</taxon>
    </lineage>
</organism>
<dbReference type="GO" id="GO:0046474">
    <property type="term" value="P:glycerophospholipid biosynthetic process"/>
    <property type="evidence" value="ECO:0007669"/>
    <property type="project" value="TreeGrafter"/>
</dbReference>
<feature type="transmembrane region" description="Helical" evidence="16">
    <location>
        <begin position="151"/>
        <end position="172"/>
    </location>
</feature>
<dbReference type="InterPro" id="IPR048254">
    <property type="entry name" value="CDP_ALCOHOL_P_TRANSF_CS"/>
</dbReference>
<dbReference type="InterPro" id="IPR043130">
    <property type="entry name" value="CDP-OH_PTrfase_TM_dom"/>
</dbReference>
<dbReference type="AlphaFoldDB" id="A0A4R1BGG1"/>
<evidence type="ECO:0000256" key="5">
    <source>
        <dbReference type="ARBA" id="ARBA00014944"/>
    </source>
</evidence>
<dbReference type="InterPro" id="IPR000462">
    <property type="entry name" value="CDP-OH_P_trans"/>
</dbReference>
<keyword evidence="6" id="KW-0444">Lipid biosynthesis</keyword>
<comment type="caution">
    <text evidence="17">The sequence shown here is derived from an EMBL/GenBank/DDBJ whole genome shotgun (WGS) entry which is preliminary data.</text>
</comment>
<dbReference type="RefSeq" id="WP_131445209.1">
    <property type="nucleotide sequence ID" value="NZ_SJZB01000018.1"/>
</dbReference>
<evidence type="ECO:0000256" key="7">
    <source>
        <dbReference type="ARBA" id="ARBA00022679"/>
    </source>
</evidence>
<evidence type="ECO:0000256" key="3">
    <source>
        <dbReference type="ARBA" id="ARBA00010441"/>
    </source>
</evidence>
<evidence type="ECO:0000256" key="14">
    <source>
        <dbReference type="ARBA" id="ARBA00048586"/>
    </source>
</evidence>
<dbReference type="PANTHER" id="PTHR14269:SF11">
    <property type="entry name" value="CDP-DIACYLGLYCEROL--GLYCEROL-3-PHOSPHATE 3-PHOSPHATIDYLTRANSFERASE"/>
    <property type="match status" value="1"/>
</dbReference>
<evidence type="ECO:0000256" key="6">
    <source>
        <dbReference type="ARBA" id="ARBA00022516"/>
    </source>
</evidence>
<dbReference type="Gene3D" id="1.20.120.1760">
    <property type="match status" value="1"/>
</dbReference>
<evidence type="ECO:0000256" key="13">
    <source>
        <dbReference type="ARBA" id="ARBA00023264"/>
    </source>
</evidence>
<keyword evidence="18" id="KW-1185">Reference proteome</keyword>
<dbReference type="PANTHER" id="PTHR14269">
    <property type="entry name" value="CDP-DIACYLGLYCEROL--GLYCEROL-3-PHOSPHATE 3-PHOSPHATIDYLTRANSFERASE-RELATED"/>
    <property type="match status" value="1"/>
</dbReference>
<proteinExistence type="inferred from homology"/>
<dbReference type="EMBL" id="SJZB01000018">
    <property type="protein sequence ID" value="TCJ16281.1"/>
    <property type="molecule type" value="Genomic_DNA"/>
</dbReference>
<keyword evidence="9 16" id="KW-1133">Transmembrane helix</keyword>
<evidence type="ECO:0000313" key="18">
    <source>
        <dbReference type="Proteomes" id="UP000295443"/>
    </source>
</evidence>
<dbReference type="EC" id="2.7.8.5" evidence="4"/>
<evidence type="ECO:0000256" key="12">
    <source>
        <dbReference type="ARBA" id="ARBA00023209"/>
    </source>
</evidence>
<evidence type="ECO:0000256" key="10">
    <source>
        <dbReference type="ARBA" id="ARBA00023098"/>
    </source>
</evidence>
<feature type="transmembrane region" description="Helical" evidence="16">
    <location>
        <begin position="7"/>
        <end position="28"/>
    </location>
</feature>